<proteinExistence type="predicted"/>
<reference evidence="2" key="1">
    <citation type="submission" date="2022-11" db="UniProtKB">
        <authorList>
            <consortium name="WormBaseParasite"/>
        </authorList>
    </citation>
    <scope>IDENTIFICATION</scope>
</reference>
<evidence type="ECO:0000313" key="2">
    <source>
        <dbReference type="WBParaSite" id="JU765_v2.g16947.t1"/>
    </source>
</evidence>
<accession>A0AC34QJP7</accession>
<dbReference type="Proteomes" id="UP000887576">
    <property type="component" value="Unplaced"/>
</dbReference>
<sequence length="210" mass="25247">MIYQYHRKAAYYKYREQARENPRNVLANDGLYERNYENHQKEVQELRERMDNFKKGSIIDWENKFDDVGPDTITFLEALGILTPEAGFTLLRHYNFDSRYEIDVVKMFDSFEYYLKQVTESKLKYAEYLKRHGVEEGKMLPREVVKLLHDRPVMCRLTAFSIQMAPLLNSWHAIFENPITFIAPFQFYVLLSMRNGMKNDDIKAFYQYMK</sequence>
<organism evidence="1 2">
    <name type="scientific">Panagrolaimus sp. JU765</name>
    <dbReference type="NCBI Taxonomy" id="591449"/>
    <lineage>
        <taxon>Eukaryota</taxon>
        <taxon>Metazoa</taxon>
        <taxon>Ecdysozoa</taxon>
        <taxon>Nematoda</taxon>
        <taxon>Chromadorea</taxon>
        <taxon>Rhabditida</taxon>
        <taxon>Tylenchina</taxon>
        <taxon>Panagrolaimomorpha</taxon>
        <taxon>Panagrolaimoidea</taxon>
        <taxon>Panagrolaimidae</taxon>
        <taxon>Panagrolaimus</taxon>
    </lineage>
</organism>
<protein>
    <submittedName>
        <fullName evidence="2">Uncharacterized protein</fullName>
    </submittedName>
</protein>
<evidence type="ECO:0000313" key="1">
    <source>
        <dbReference type="Proteomes" id="UP000887576"/>
    </source>
</evidence>
<dbReference type="WBParaSite" id="JU765_v2.g16947.t1">
    <property type="protein sequence ID" value="JU765_v2.g16947.t1"/>
    <property type="gene ID" value="JU765_v2.g16947"/>
</dbReference>
<name>A0AC34QJP7_9BILA</name>